<evidence type="ECO:0000313" key="2">
    <source>
        <dbReference type="EMBL" id="OTX53152.1"/>
    </source>
</evidence>
<accession>A0A9Q5SN82</accession>
<name>A0A9Q5SN82_BACTU</name>
<proteinExistence type="predicted"/>
<gene>
    <name evidence="2" type="ORF">BK724_04765</name>
</gene>
<evidence type="ECO:0000313" key="3">
    <source>
        <dbReference type="Proteomes" id="UP000194733"/>
    </source>
</evidence>
<dbReference type="InterPro" id="IPR025119">
    <property type="entry name" value="DUF4046"/>
</dbReference>
<organism evidence="2 3">
    <name type="scientific">Bacillus thuringiensis serovar sooncheon</name>
    <dbReference type="NCBI Taxonomy" id="180891"/>
    <lineage>
        <taxon>Bacteria</taxon>
        <taxon>Bacillati</taxon>
        <taxon>Bacillota</taxon>
        <taxon>Bacilli</taxon>
        <taxon>Bacillales</taxon>
        <taxon>Bacillaceae</taxon>
        <taxon>Bacillus</taxon>
        <taxon>Bacillus cereus group</taxon>
    </lineage>
</organism>
<reference evidence="2 3" key="1">
    <citation type="submission" date="2016-10" db="EMBL/GenBank/DDBJ databases">
        <title>Comparative genomics of Bacillus thuringiensis reveals a path to pathogens against multiple invertebrate hosts.</title>
        <authorList>
            <person name="Zheng J."/>
            <person name="Gao Q."/>
            <person name="Liu H."/>
            <person name="Peng D."/>
            <person name="Ruan L."/>
            <person name="Sun M."/>
        </authorList>
    </citation>
    <scope>NUCLEOTIDE SEQUENCE [LARGE SCALE GENOMIC DNA]</scope>
    <source>
        <strain evidence="2">BGSC 4BB1</strain>
    </source>
</reference>
<dbReference type="EMBL" id="NFCY01000015">
    <property type="protein sequence ID" value="OTX53152.1"/>
    <property type="molecule type" value="Genomic_DNA"/>
</dbReference>
<dbReference type="AlphaFoldDB" id="A0A9Q5SN82"/>
<protein>
    <recommendedName>
        <fullName evidence="1">DUF4046 domain-containing protein</fullName>
    </recommendedName>
</protein>
<comment type="caution">
    <text evidence="2">The sequence shown here is derived from an EMBL/GenBank/DDBJ whole genome shotgun (WGS) entry which is preliminary data.</text>
</comment>
<dbReference type="Pfam" id="PF13255">
    <property type="entry name" value="DUF4046"/>
    <property type="match status" value="1"/>
</dbReference>
<sequence length="331" mass="40162">MQLQIITIEEIYQEILDGHRSRFPPGTWKLDTDNEMARRVTKYLIKTILQWNEDEIKQNWNTSLLVKYRLRGVLQNKYENSPYKMLNDTFPQKFKEWELGMTPLNFWTKKKALQVLKWTIEEKEQLTSEKLLKVYGLKWLQRQRLSAPLRTIWNGSPYAMINDLYPDLFKEWQFSMVPNKFWTKEKAIEALKWTIEKKEMLNIEHLKLIYGYNWLVKSGLKGACQLFWKDSPYAMINDAYPNQFKEWEFKMTPTGFWTKENALEALRWTIEEKEQLTDNQLLQCFTIKWIVKHKLWTPLIRYWNGSPYAMLNDLYPSRYTKYMLKGYIKRV</sequence>
<dbReference type="Proteomes" id="UP000194733">
    <property type="component" value="Unassembled WGS sequence"/>
</dbReference>
<dbReference type="RefSeq" id="WP_065211995.1">
    <property type="nucleotide sequence ID" value="NZ_NFCY01000015.1"/>
</dbReference>
<evidence type="ECO:0000259" key="1">
    <source>
        <dbReference type="Pfam" id="PF13255"/>
    </source>
</evidence>
<feature type="domain" description="DUF4046" evidence="1">
    <location>
        <begin position="8"/>
        <end position="93"/>
    </location>
</feature>